<evidence type="ECO:0000313" key="1">
    <source>
        <dbReference type="EMBL" id="MCQ8831673.1"/>
    </source>
</evidence>
<accession>A0A9X2RV80</accession>
<proteinExistence type="predicted"/>
<keyword evidence="2" id="KW-1185">Reference proteome</keyword>
<dbReference type="RefSeq" id="WP_257632556.1">
    <property type="nucleotide sequence ID" value="NZ_JANIIC010000026.1"/>
</dbReference>
<organism evidence="1 2">
    <name type="scientific">Streptomyces malaysiensis subsp. samsunensis</name>
    <dbReference type="NCBI Taxonomy" id="459658"/>
    <lineage>
        <taxon>Bacteria</taxon>
        <taxon>Bacillati</taxon>
        <taxon>Actinomycetota</taxon>
        <taxon>Actinomycetes</taxon>
        <taxon>Kitasatosporales</taxon>
        <taxon>Streptomycetaceae</taxon>
        <taxon>Streptomyces</taxon>
        <taxon>Streptomyces violaceusniger group</taxon>
    </lineage>
</organism>
<sequence length="40" mass="4327">MPVQDVVRELRQVPPTAEQLAAEVLTAIRTVSLTKAPANL</sequence>
<dbReference type="EMBL" id="JANIIC010000026">
    <property type="protein sequence ID" value="MCQ8831673.1"/>
    <property type="molecule type" value="Genomic_DNA"/>
</dbReference>
<evidence type="ECO:0000313" key="2">
    <source>
        <dbReference type="Proteomes" id="UP001142400"/>
    </source>
</evidence>
<dbReference type="Proteomes" id="UP001142400">
    <property type="component" value="Unassembled WGS sequence"/>
</dbReference>
<name>A0A9X2RV80_STRMQ</name>
<comment type="caution">
    <text evidence="1">The sequence shown here is derived from an EMBL/GenBank/DDBJ whole genome shotgun (WGS) entry which is preliminary data.</text>
</comment>
<gene>
    <name evidence="1" type="ORF">NQU54_22005</name>
</gene>
<reference evidence="1" key="1">
    <citation type="submission" date="2022-06" db="EMBL/GenBank/DDBJ databases">
        <title>WGS of actinobacteria.</title>
        <authorList>
            <person name="Thawai C."/>
        </authorList>
    </citation>
    <scope>NUCLEOTIDE SEQUENCE</scope>
    <source>
        <strain evidence="1">DSM 42010</strain>
    </source>
</reference>
<dbReference type="AlphaFoldDB" id="A0A9X2RV80"/>
<protein>
    <submittedName>
        <fullName evidence="1">Uncharacterized protein</fullName>
    </submittedName>
</protein>